<protein>
    <submittedName>
        <fullName evidence="1">Uncharacterized protein</fullName>
    </submittedName>
</protein>
<proteinExistence type="predicted"/>
<dbReference type="AlphaFoldDB" id="A0AAD7DCR6"/>
<name>A0AAD7DCR6_MYCRO</name>
<accession>A0AAD7DCR6</accession>
<keyword evidence="2" id="KW-1185">Reference proteome</keyword>
<organism evidence="1 2">
    <name type="scientific">Mycena rosella</name>
    <name type="common">Pink bonnet</name>
    <name type="synonym">Agaricus rosellus</name>
    <dbReference type="NCBI Taxonomy" id="1033263"/>
    <lineage>
        <taxon>Eukaryota</taxon>
        <taxon>Fungi</taxon>
        <taxon>Dikarya</taxon>
        <taxon>Basidiomycota</taxon>
        <taxon>Agaricomycotina</taxon>
        <taxon>Agaricomycetes</taxon>
        <taxon>Agaricomycetidae</taxon>
        <taxon>Agaricales</taxon>
        <taxon>Marasmiineae</taxon>
        <taxon>Mycenaceae</taxon>
        <taxon>Mycena</taxon>
    </lineage>
</organism>
<comment type="caution">
    <text evidence="1">The sequence shown here is derived from an EMBL/GenBank/DDBJ whole genome shotgun (WGS) entry which is preliminary data.</text>
</comment>
<sequence>MSPHYLDIIRPLQQRQCYADPHPLAGGFARLPHIRRLVHSHYPLHPQRIVEDSCAAHPGKHLPQSLTELVLRFHRAITAYTDVDGIRADLHCLFGSLLKWMAPGPPGSEFVVQSNLRKAHITELDFSGACEGTARVIFALVEPSAAGKKMVAYGNGSVLMEDGDAVWMSQGGGVKDWESLCQSGTVVFI</sequence>
<reference evidence="1" key="1">
    <citation type="submission" date="2023-03" db="EMBL/GenBank/DDBJ databases">
        <title>Massive genome expansion in bonnet fungi (Mycena s.s.) driven by repeated elements and novel gene families across ecological guilds.</title>
        <authorList>
            <consortium name="Lawrence Berkeley National Laboratory"/>
            <person name="Harder C.B."/>
            <person name="Miyauchi S."/>
            <person name="Viragh M."/>
            <person name="Kuo A."/>
            <person name="Thoen E."/>
            <person name="Andreopoulos B."/>
            <person name="Lu D."/>
            <person name="Skrede I."/>
            <person name="Drula E."/>
            <person name="Henrissat B."/>
            <person name="Morin E."/>
            <person name="Kohler A."/>
            <person name="Barry K."/>
            <person name="LaButti K."/>
            <person name="Morin E."/>
            <person name="Salamov A."/>
            <person name="Lipzen A."/>
            <person name="Mereny Z."/>
            <person name="Hegedus B."/>
            <person name="Baldrian P."/>
            <person name="Stursova M."/>
            <person name="Weitz H."/>
            <person name="Taylor A."/>
            <person name="Grigoriev I.V."/>
            <person name="Nagy L.G."/>
            <person name="Martin F."/>
            <person name="Kauserud H."/>
        </authorList>
    </citation>
    <scope>NUCLEOTIDE SEQUENCE</scope>
    <source>
        <strain evidence="1">CBHHK067</strain>
    </source>
</reference>
<dbReference type="Proteomes" id="UP001221757">
    <property type="component" value="Unassembled WGS sequence"/>
</dbReference>
<dbReference type="EMBL" id="JARKIE010000098">
    <property type="protein sequence ID" value="KAJ7686229.1"/>
    <property type="molecule type" value="Genomic_DNA"/>
</dbReference>
<evidence type="ECO:0000313" key="2">
    <source>
        <dbReference type="Proteomes" id="UP001221757"/>
    </source>
</evidence>
<evidence type="ECO:0000313" key="1">
    <source>
        <dbReference type="EMBL" id="KAJ7686229.1"/>
    </source>
</evidence>
<gene>
    <name evidence="1" type="ORF">B0H17DRAFT_1304599</name>
</gene>